<evidence type="ECO:0000256" key="5">
    <source>
        <dbReference type="ARBA" id="ARBA00022692"/>
    </source>
</evidence>
<evidence type="ECO:0000256" key="12">
    <source>
        <dbReference type="RuleBase" id="RU004424"/>
    </source>
</evidence>
<dbReference type="InterPro" id="IPR007960">
    <property type="entry name" value="TAS2R"/>
</dbReference>
<evidence type="ECO:0000256" key="2">
    <source>
        <dbReference type="ARBA" id="ARBA00007376"/>
    </source>
</evidence>
<evidence type="ECO:0000256" key="7">
    <source>
        <dbReference type="ARBA" id="ARBA00023040"/>
    </source>
</evidence>
<keyword evidence="5 12" id="KW-0812">Transmembrane</keyword>
<keyword evidence="4 12" id="KW-0716">Sensory transduction</keyword>
<keyword evidence="8 12" id="KW-0472">Membrane</keyword>
<dbReference type="PANTHER" id="PTHR11394">
    <property type="entry name" value="TASTE RECEPTOR TYPE 2"/>
    <property type="match status" value="1"/>
</dbReference>
<dbReference type="AlphaFoldDB" id="A0A8J6EGF4"/>
<evidence type="ECO:0000256" key="13">
    <source>
        <dbReference type="SAM" id="Phobius"/>
    </source>
</evidence>
<feature type="transmembrane region" description="Helical" evidence="13">
    <location>
        <begin position="57"/>
        <end position="75"/>
    </location>
</feature>
<evidence type="ECO:0000256" key="6">
    <source>
        <dbReference type="ARBA" id="ARBA00022989"/>
    </source>
</evidence>
<evidence type="ECO:0000256" key="10">
    <source>
        <dbReference type="ARBA" id="ARBA00023224"/>
    </source>
</evidence>
<feature type="transmembrane region" description="Helical" evidence="13">
    <location>
        <begin position="12"/>
        <end position="36"/>
    </location>
</feature>
<dbReference type="EMBL" id="WNTK01000826">
    <property type="protein sequence ID" value="KAG9468566.1"/>
    <property type="molecule type" value="Genomic_DNA"/>
</dbReference>
<evidence type="ECO:0000256" key="11">
    <source>
        <dbReference type="RuleBase" id="RU004423"/>
    </source>
</evidence>
<keyword evidence="9 12" id="KW-0675">Receptor</keyword>
<dbReference type="Gene3D" id="1.20.1070.10">
    <property type="entry name" value="Rhodopsin 7-helix transmembrane proteins"/>
    <property type="match status" value="1"/>
</dbReference>
<gene>
    <name evidence="14" type="ORF">GDO78_022470</name>
</gene>
<accession>A0A8J6EGF4</accession>
<evidence type="ECO:0000256" key="1">
    <source>
        <dbReference type="ARBA" id="ARBA00004141"/>
    </source>
</evidence>
<feature type="transmembrane region" description="Helical" evidence="13">
    <location>
        <begin position="135"/>
        <end position="157"/>
    </location>
</feature>
<name>A0A8J6EGF4_ELECQ</name>
<protein>
    <recommendedName>
        <fullName evidence="12">Taste receptor type 2</fullName>
    </recommendedName>
</protein>
<evidence type="ECO:0000313" key="14">
    <source>
        <dbReference type="EMBL" id="KAG9468566.1"/>
    </source>
</evidence>
<feature type="transmembrane region" description="Helical" evidence="13">
    <location>
        <begin position="222"/>
        <end position="239"/>
    </location>
</feature>
<dbReference type="Pfam" id="PF05296">
    <property type="entry name" value="TAS2R"/>
    <property type="match status" value="1"/>
</dbReference>
<comment type="caution">
    <text evidence="14">The sequence shown here is derived from an EMBL/GenBank/DDBJ whole genome shotgun (WGS) entry which is preliminary data.</text>
</comment>
<dbReference type="GO" id="GO:0004930">
    <property type="term" value="F:G protein-coupled receptor activity"/>
    <property type="evidence" value="ECO:0007669"/>
    <property type="project" value="UniProtKB-KW"/>
</dbReference>
<organism evidence="14 15">
    <name type="scientific">Eleutherodactylus coqui</name>
    <name type="common">Puerto Rican coqui</name>
    <dbReference type="NCBI Taxonomy" id="57060"/>
    <lineage>
        <taxon>Eukaryota</taxon>
        <taxon>Metazoa</taxon>
        <taxon>Chordata</taxon>
        <taxon>Craniata</taxon>
        <taxon>Vertebrata</taxon>
        <taxon>Euteleostomi</taxon>
        <taxon>Amphibia</taxon>
        <taxon>Batrachia</taxon>
        <taxon>Anura</taxon>
        <taxon>Neobatrachia</taxon>
        <taxon>Hyloidea</taxon>
        <taxon>Eleutherodactylidae</taxon>
        <taxon>Eleutherodactylinae</taxon>
        <taxon>Eleutherodactylus</taxon>
        <taxon>Eleutherodactylus</taxon>
    </lineage>
</organism>
<dbReference type="OrthoDB" id="8876749at2759"/>
<keyword evidence="6 13" id="KW-1133">Transmembrane helix</keyword>
<keyword evidence="10 12" id="KW-0807">Transducer</keyword>
<keyword evidence="7 12" id="KW-0297">G-protein coupled receptor</keyword>
<feature type="transmembrane region" description="Helical" evidence="13">
    <location>
        <begin position="177"/>
        <end position="201"/>
    </location>
</feature>
<dbReference type="PANTHER" id="PTHR11394:SF47">
    <property type="entry name" value="TASTE RECEPTOR TYPE 2 MEMBER 40"/>
    <property type="match status" value="1"/>
</dbReference>
<dbReference type="SUPFAM" id="SSF81321">
    <property type="entry name" value="Family A G protein-coupled receptor-like"/>
    <property type="match status" value="1"/>
</dbReference>
<dbReference type="Proteomes" id="UP000770717">
    <property type="component" value="Unassembled WGS sequence"/>
</dbReference>
<sequence>MAAPSETIENHILVLAAALLSLAGFLINVFIIAVNISEWKKGKPVSTTDKIITSLGISRMVFQVVCLLNIIWYTYLYTPGSLFYMLGNFLQSTSIYSEIWLYTLLSAVFFFKISTFQNAFFLWLKILVLNRVSHLIVVSVMVSVSYALVNCLMFTLISSHNSTQDTYDNLLMGVSEIILLKTGPFIIYLISSVLLLIYLYHHVSRMRSRNNTTSHLDTYYKTMKFAGFSIFYAAAYIITDQTTFWSDILSYLVLEFLTQVFPTLHSIYLIYMTAKLRIQVSNMIHFLRRCGDPKALVETVF</sequence>
<dbReference type="GO" id="GO:0033038">
    <property type="term" value="F:bitter taste receptor activity"/>
    <property type="evidence" value="ECO:0007669"/>
    <property type="project" value="InterPro"/>
</dbReference>
<keyword evidence="3 12" id="KW-0919">Taste</keyword>
<evidence type="ECO:0000256" key="8">
    <source>
        <dbReference type="ARBA" id="ARBA00023136"/>
    </source>
</evidence>
<dbReference type="GO" id="GO:0016020">
    <property type="term" value="C:membrane"/>
    <property type="evidence" value="ECO:0007669"/>
    <property type="project" value="UniProtKB-SubCell"/>
</dbReference>
<feature type="transmembrane region" description="Helical" evidence="13">
    <location>
        <begin position="99"/>
        <end position="123"/>
    </location>
</feature>
<comment type="similarity">
    <text evidence="2 11">Belongs to the G-protein coupled receptor T2R family.</text>
</comment>
<comment type="subcellular location">
    <subcellularLocation>
        <location evidence="1 12">Membrane</location>
        <topology evidence="1 12">Multi-pass membrane protein</topology>
    </subcellularLocation>
</comment>
<proteinExistence type="inferred from homology"/>
<evidence type="ECO:0000256" key="3">
    <source>
        <dbReference type="ARBA" id="ARBA00022480"/>
    </source>
</evidence>
<evidence type="ECO:0000313" key="15">
    <source>
        <dbReference type="Proteomes" id="UP000770717"/>
    </source>
</evidence>
<evidence type="ECO:0000256" key="9">
    <source>
        <dbReference type="ARBA" id="ARBA00023170"/>
    </source>
</evidence>
<evidence type="ECO:0000256" key="4">
    <source>
        <dbReference type="ARBA" id="ARBA00022606"/>
    </source>
</evidence>
<feature type="transmembrane region" description="Helical" evidence="13">
    <location>
        <begin position="251"/>
        <end position="271"/>
    </location>
</feature>
<keyword evidence="15" id="KW-1185">Reference proteome</keyword>
<reference evidence="14" key="1">
    <citation type="thesis" date="2020" institute="ProQuest LLC" country="789 East Eisenhower Parkway, Ann Arbor, MI, USA">
        <title>Comparative Genomics and Chromosome Evolution.</title>
        <authorList>
            <person name="Mudd A.B."/>
        </authorList>
    </citation>
    <scope>NUCLEOTIDE SEQUENCE</scope>
    <source>
        <strain evidence="14">HN-11 Male</strain>
        <tissue evidence="14">Kidney and liver</tissue>
    </source>
</reference>